<evidence type="ECO:0000313" key="2">
    <source>
        <dbReference type="Proteomes" id="UP000288293"/>
    </source>
</evidence>
<dbReference type="AlphaFoldDB" id="A0A432W814"/>
<dbReference type="NCBIfam" id="NF003505">
    <property type="entry name" value="PRK05170.2-3"/>
    <property type="match status" value="1"/>
</dbReference>
<dbReference type="PANTHER" id="PTHR37421:SF1">
    <property type="entry name" value="UPF0260 PROTEIN YCGN"/>
    <property type="match status" value="1"/>
</dbReference>
<dbReference type="Proteomes" id="UP000288293">
    <property type="component" value="Unassembled WGS sequence"/>
</dbReference>
<comment type="caution">
    <text evidence="1">The sequence shown here is derived from an EMBL/GenBank/DDBJ whole genome shotgun (WGS) entry which is preliminary data.</text>
</comment>
<keyword evidence="2" id="KW-1185">Reference proteome</keyword>
<dbReference type="EMBL" id="PIPL01000001">
    <property type="protein sequence ID" value="RUO26169.1"/>
    <property type="molecule type" value="Genomic_DNA"/>
</dbReference>
<dbReference type="Pfam" id="PF03692">
    <property type="entry name" value="CxxCxxCC"/>
    <property type="match status" value="1"/>
</dbReference>
<dbReference type="InterPro" id="IPR005358">
    <property type="entry name" value="Puta_zinc/iron-chelating_dom"/>
</dbReference>
<evidence type="ECO:0000313" key="1">
    <source>
        <dbReference type="EMBL" id="RUO26169.1"/>
    </source>
</evidence>
<gene>
    <name evidence="1" type="ORF">CWE09_05495</name>
</gene>
<proteinExistence type="predicted"/>
<dbReference type="RefSeq" id="WP_126802984.1">
    <property type="nucleotide sequence ID" value="NZ_PIPL01000001.1"/>
</dbReference>
<sequence>MEFWESKSLSQMSDSEWESLCDGCGKCCLHKIIDSDEDEPEASEADLYMRADETLFYTDVRCRYLDPKNARCGCYTERLERVPDCVNITLADLPYIHFMPPSCAYRRLHEGKGLPSWHPLLHQGSQQAMRDAGMSVSNYVTFSDAEISEDDYGLRIVTWPLN</sequence>
<dbReference type="OrthoDB" id="9786855at2"/>
<protein>
    <submittedName>
        <fullName evidence="1">YcgN family cysteine cluster protein</fullName>
    </submittedName>
</protein>
<reference evidence="1 2" key="1">
    <citation type="journal article" date="2011" name="Front. Microbiol.">
        <title>Genomic signatures of strain selection and enhancement in Bacillus atrophaeus var. globigii, a historical biowarfare simulant.</title>
        <authorList>
            <person name="Gibbons H.S."/>
            <person name="Broomall S.M."/>
            <person name="McNew L.A."/>
            <person name="Daligault H."/>
            <person name="Chapman C."/>
            <person name="Bruce D."/>
            <person name="Karavis M."/>
            <person name="Krepps M."/>
            <person name="McGregor P.A."/>
            <person name="Hong C."/>
            <person name="Park K.H."/>
            <person name="Akmal A."/>
            <person name="Feldman A."/>
            <person name="Lin J.S."/>
            <person name="Chang W.E."/>
            <person name="Higgs B.W."/>
            <person name="Demirev P."/>
            <person name="Lindquist J."/>
            <person name="Liem A."/>
            <person name="Fochler E."/>
            <person name="Read T.D."/>
            <person name="Tapia R."/>
            <person name="Johnson S."/>
            <person name="Bishop-Lilly K.A."/>
            <person name="Detter C."/>
            <person name="Han C."/>
            <person name="Sozhamannan S."/>
            <person name="Rosenzweig C.N."/>
            <person name="Skowronski E.W."/>
        </authorList>
    </citation>
    <scope>NUCLEOTIDE SEQUENCE [LARGE SCALE GENOMIC DNA]</scope>
    <source>
        <strain evidence="1 2">MLST1</strain>
    </source>
</reference>
<dbReference type="InterPro" id="IPR008228">
    <property type="entry name" value="UCP006173"/>
</dbReference>
<dbReference type="PANTHER" id="PTHR37421">
    <property type="entry name" value="UPF0260 PROTEIN YCGN"/>
    <property type="match status" value="1"/>
</dbReference>
<name>A0A432W814_9GAMM</name>
<accession>A0A432W814</accession>
<organism evidence="1 2">
    <name type="scientific">Aliidiomarina minuta</name>
    <dbReference type="NCBI Taxonomy" id="880057"/>
    <lineage>
        <taxon>Bacteria</taxon>
        <taxon>Pseudomonadati</taxon>
        <taxon>Pseudomonadota</taxon>
        <taxon>Gammaproteobacteria</taxon>
        <taxon>Alteromonadales</taxon>
        <taxon>Idiomarinaceae</taxon>
        <taxon>Aliidiomarina</taxon>
    </lineage>
</organism>
<dbReference type="PIRSF" id="PIRSF006173">
    <property type="entry name" value="UCP006173"/>
    <property type="match status" value="1"/>
</dbReference>